<proteinExistence type="inferred from homology"/>
<reference evidence="5 6" key="1">
    <citation type="submission" date="2024-05" db="EMBL/GenBank/DDBJ databases">
        <authorList>
            <person name="Wallberg A."/>
        </authorList>
    </citation>
    <scope>NUCLEOTIDE SEQUENCE [LARGE SCALE GENOMIC DNA]</scope>
</reference>
<feature type="chain" id="PRO_5043886891" description="BPTI/Kunitz inhibitor domain-containing protein" evidence="3">
    <location>
        <begin position="19"/>
        <end position="177"/>
    </location>
</feature>
<keyword evidence="6" id="KW-1185">Reference proteome</keyword>
<sequence>MISPHPLLLAALLATAASQSPVSRDVCNMQVDGGSPTMDDGSSCGPSKEAWYYRSENDDCNYFIYAGCGGNKNRFNSLTDCEKTCQIKPPCPHLSCPESCNPPTRDRNNCIKCTCSKGQKRRVCNKPRERGNGRALMQRWGWDAKTKSCIDFSYGGLPGNDNNFGTEKECKDFCSGV</sequence>
<gene>
    <name evidence="5" type="ORF">MNOR_LOCUS15703</name>
</gene>
<comment type="caution">
    <text evidence="5">The sequence shown here is derived from an EMBL/GenBank/DDBJ whole genome shotgun (WGS) entry which is preliminary data.</text>
</comment>
<feature type="domain" description="BPTI/Kunitz inhibitor" evidence="4">
    <location>
        <begin position="124"/>
        <end position="174"/>
    </location>
</feature>
<dbReference type="GO" id="GO:0004867">
    <property type="term" value="F:serine-type endopeptidase inhibitor activity"/>
    <property type="evidence" value="ECO:0007669"/>
    <property type="project" value="InterPro"/>
</dbReference>
<dbReference type="Pfam" id="PF00014">
    <property type="entry name" value="Kunitz_BPTI"/>
    <property type="match status" value="2"/>
</dbReference>
<organism evidence="5 6">
    <name type="scientific">Meganyctiphanes norvegica</name>
    <name type="common">Northern krill</name>
    <name type="synonym">Thysanopoda norvegica</name>
    <dbReference type="NCBI Taxonomy" id="48144"/>
    <lineage>
        <taxon>Eukaryota</taxon>
        <taxon>Metazoa</taxon>
        <taxon>Ecdysozoa</taxon>
        <taxon>Arthropoda</taxon>
        <taxon>Crustacea</taxon>
        <taxon>Multicrustacea</taxon>
        <taxon>Malacostraca</taxon>
        <taxon>Eumalacostraca</taxon>
        <taxon>Eucarida</taxon>
        <taxon>Euphausiacea</taxon>
        <taxon>Euphausiidae</taxon>
        <taxon>Meganyctiphanes</taxon>
    </lineage>
</organism>
<feature type="domain" description="BPTI/Kunitz inhibitor" evidence="4">
    <location>
        <begin position="27"/>
        <end position="85"/>
    </location>
</feature>
<dbReference type="PRINTS" id="PR00759">
    <property type="entry name" value="BASICPTASE"/>
</dbReference>
<evidence type="ECO:0000313" key="5">
    <source>
        <dbReference type="EMBL" id="CAL4096321.1"/>
    </source>
</evidence>
<dbReference type="SUPFAM" id="SSF57362">
    <property type="entry name" value="BPTI-like"/>
    <property type="match status" value="2"/>
</dbReference>
<evidence type="ECO:0000256" key="1">
    <source>
        <dbReference type="ARBA" id="ARBA00023157"/>
    </source>
</evidence>
<accession>A0AAV2QUX3</accession>
<name>A0AAV2QUX3_MEGNR</name>
<evidence type="ECO:0000256" key="3">
    <source>
        <dbReference type="SAM" id="SignalP"/>
    </source>
</evidence>
<dbReference type="Gene3D" id="4.10.410.10">
    <property type="entry name" value="Pancreatic trypsin inhibitor Kunitz domain"/>
    <property type="match status" value="2"/>
</dbReference>
<evidence type="ECO:0000256" key="2">
    <source>
        <dbReference type="ARBA" id="ARBA00038506"/>
    </source>
</evidence>
<dbReference type="PROSITE" id="PS00280">
    <property type="entry name" value="BPTI_KUNITZ_1"/>
    <property type="match status" value="1"/>
</dbReference>
<dbReference type="PANTHER" id="PTHR46751:SF1">
    <property type="entry name" value="WAP FOUR-DISULFIDE CORE DOMAIN PROTEIN 6A"/>
    <property type="match status" value="1"/>
</dbReference>
<dbReference type="InterPro" id="IPR036880">
    <property type="entry name" value="Kunitz_BPTI_sf"/>
</dbReference>
<dbReference type="InterPro" id="IPR020901">
    <property type="entry name" value="Prtase_inh_Kunz-CS"/>
</dbReference>
<dbReference type="PROSITE" id="PS50279">
    <property type="entry name" value="BPTI_KUNITZ_2"/>
    <property type="match status" value="2"/>
</dbReference>
<dbReference type="Proteomes" id="UP001497623">
    <property type="component" value="Unassembled WGS sequence"/>
</dbReference>
<dbReference type="CDD" id="cd00109">
    <property type="entry name" value="Kunitz-type"/>
    <property type="match status" value="1"/>
</dbReference>
<feature type="signal peptide" evidence="3">
    <location>
        <begin position="1"/>
        <end position="18"/>
    </location>
</feature>
<dbReference type="AlphaFoldDB" id="A0AAV2QUX3"/>
<evidence type="ECO:0000259" key="4">
    <source>
        <dbReference type="PROSITE" id="PS50279"/>
    </source>
</evidence>
<dbReference type="GO" id="GO:0005615">
    <property type="term" value="C:extracellular space"/>
    <property type="evidence" value="ECO:0007669"/>
    <property type="project" value="TreeGrafter"/>
</dbReference>
<dbReference type="PANTHER" id="PTHR46751">
    <property type="entry name" value="EPPIN"/>
    <property type="match status" value="1"/>
</dbReference>
<dbReference type="EMBL" id="CAXKWB010009943">
    <property type="protein sequence ID" value="CAL4096321.1"/>
    <property type="molecule type" value="Genomic_DNA"/>
</dbReference>
<dbReference type="SMART" id="SM00131">
    <property type="entry name" value="KU"/>
    <property type="match status" value="2"/>
</dbReference>
<protein>
    <recommendedName>
        <fullName evidence="4">BPTI/Kunitz inhibitor domain-containing protein</fullName>
    </recommendedName>
</protein>
<evidence type="ECO:0000313" key="6">
    <source>
        <dbReference type="Proteomes" id="UP001497623"/>
    </source>
</evidence>
<dbReference type="InterPro" id="IPR051388">
    <property type="entry name" value="Serpin_venom_toxin"/>
</dbReference>
<dbReference type="InterPro" id="IPR002223">
    <property type="entry name" value="Kunitz_BPTI"/>
</dbReference>
<keyword evidence="1" id="KW-1015">Disulfide bond</keyword>
<keyword evidence="3" id="KW-0732">Signal</keyword>
<comment type="similarity">
    <text evidence="2">Belongs to the venom Kunitz-type family. 03 (sub-Kunitz) subfamily.</text>
</comment>